<evidence type="ECO:0000313" key="3">
    <source>
        <dbReference type="EMBL" id="KAK1353174.1"/>
    </source>
</evidence>
<reference evidence="3" key="1">
    <citation type="submission" date="2023-02" db="EMBL/GenBank/DDBJ databases">
        <title>Genome of toxic invasive species Heracleum sosnowskyi carries increased number of genes despite the absence of recent whole-genome duplications.</title>
        <authorList>
            <person name="Schelkunov M."/>
            <person name="Shtratnikova V."/>
            <person name="Makarenko M."/>
            <person name="Klepikova A."/>
            <person name="Omelchenko D."/>
            <person name="Novikova G."/>
            <person name="Obukhova E."/>
            <person name="Bogdanov V."/>
            <person name="Penin A."/>
            <person name="Logacheva M."/>
        </authorList>
    </citation>
    <scope>NUCLEOTIDE SEQUENCE</scope>
    <source>
        <strain evidence="3">Hsosn_3</strain>
        <tissue evidence="3">Leaf</tissue>
    </source>
</reference>
<feature type="coiled-coil region" evidence="1">
    <location>
        <begin position="276"/>
        <end position="345"/>
    </location>
</feature>
<feature type="compositionally biased region" description="Polar residues" evidence="2">
    <location>
        <begin position="168"/>
        <end position="204"/>
    </location>
</feature>
<dbReference type="Proteomes" id="UP001237642">
    <property type="component" value="Unassembled WGS sequence"/>
</dbReference>
<sequence length="461" mass="51420">MSSNSTHSDHQSSMKPVLSKSVSHRTRSRVLVLNTDEPQNILMKPTNTSNPVDPLNLINLGDDWSDSEEISKPDQELFPDPDFNTEISVERELFKQEMVPFCEKIDSIMTPARLAKLYEECPHPTCSIVIPEPGMAPKVPSFIKRSKNVDEIFKTKTETKEVPLEATPVSQVPTPTSAQTQPSGSSKRKLAQTTLDLSGSSQTRSMRKGKAIKVDPATVQNQFQDLIDTHVPAEVIAGWSKMDSTEALEAMRFSAAQNTFFTLRFCDDFALKTQYDLRLQGEVEKLKQDLVAAEERANVATVAARRIKTAETTLKKEKEELQEQVKSLKDDKISLLEKVHDLEVQVDALNVAATSVKSLMLTKEKARYDEGYDEGIRDYMRSMWEKMPELNWSLLGEDVVNMIHDFKREAMASQDPVPPVDTVERPLGSVPVATEVPATEDAQPALPTPPAVEDPETIPSA</sequence>
<feature type="region of interest" description="Disordered" evidence="2">
    <location>
        <begin position="1"/>
        <end position="48"/>
    </location>
</feature>
<dbReference type="AlphaFoldDB" id="A0AAD8GS06"/>
<protein>
    <submittedName>
        <fullName evidence="3">Uncharacterized protein</fullName>
    </submittedName>
</protein>
<keyword evidence="1" id="KW-0175">Coiled coil</keyword>
<accession>A0AAD8GS06</accession>
<evidence type="ECO:0000256" key="1">
    <source>
        <dbReference type="SAM" id="Coils"/>
    </source>
</evidence>
<reference evidence="3" key="2">
    <citation type="submission" date="2023-05" db="EMBL/GenBank/DDBJ databases">
        <authorList>
            <person name="Schelkunov M.I."/>
        </authorList>
    </citation>
    <scope>NUCLEOTIDE SEQUENCE</scope>
    <source>
        <strain evidence="3">Hsosn_3</strain>
        <tissue evidence="3">Leaf</tissue>
    </source>
</reference>
<name>A0AAD8GS06_9APIA</name>
<evidence type="ECO:0000256" key="2">
    <source>
        <dbReference type="SAM" id="MobiDB-lite"/>
    </source>
</evidence>
<feature type="region of interest" description="Disordered" evidence="2">
    <location>
        <begin position="160"/>
        <end position="209"/>
    </location>
</feature>
<evidence type="ECO:0000313" key="4">
    <source>
        <dbReference type="Proteomes" id="UP001237642"/>
    </source>
</evidence>
<proteinExistence type="predicted"/>
<comment type="caution">
    <text evidence="3">The sequence shown here is derived from an EMBL/GenBank/DDBJ whole genome shotgun (WGS) entry which is preliminary data.</text>
</comment>
<dbReference type="EMBL" id="JAUIZM010000014">
    <property type="protein sequence ID" value="KAK1353174.1"/>
    <property type="molecule type" value="Genomic_DNA"/>
</dbReference>
<gene>
    <name evidence="3" type="ORF">POM88_053012</name>
</gene>
<feature type="region of interest" description="Disordered" evidence="2">
    <location>
        <begin position="412"/>
        <end position="461"/>
    </location>
</feature>
<keyword evidence="4" id="KW-1185">Reference proteome</keyword>
<organism evidence="3 4">
    <name type="scientific">Heracleum sosnowskyi</name>
    <dbReference type="NCBI Taxonomy" id="360622"/>
    <lineage>
        <taxon>Eukaryota</taxon>
        <taxon>Viridiplantae</taxon>
        <taxon>Streptophyta</taxon>
        <taxon>Embryophyta</taxon>
        <taxon>Tracheophyta</taxon>
        <taxon>Spermatophyta</taxon>
        <taxon>Magnoliopsida</taxon>
        <taxon>eudicotyledons</taxon>
        <taxon>Gunneridae</taxon>
        <taxon>Pentapetalae</taxon>
        <taxon>asterids</taxon>
        <taxon>campanulids</taxon>
        <taxon>Apiales</taxon>
        <taxon>Apiaceae</taxon>
        <taxon>Apioideae</taxon>
        <taxon>apioid superclade</taxon>
        <taxon>Tordylieae</taxon>
        <taxon>Tordyliinae</taxon>
        <taxon>Heracleum</taxon>
    </lineage>
</organism>